<evidence type="ECO:0000313" key="3">
    <source>
        <dbReference type="Proteomes" id="UP000541610"/>
    </source>
</evidence>
<gene>
    <name evidence="2" type="ORF">FOZ60_005647</name>
</gene>
<name>A0A7J6NR23_PEROL</name>
<feature type="chain" id="PRO_5029883531" evidence="1">
    <location>
        <begin position="19"/>
        <end position="474"/>
    </location>
</feature>
<dbReference type="OrthoDB" id="10376604at2759"/>
<sequence length="474" mass="54026">MTLVSALLVSFLLVFVDGQPPGRYEAVRDDERFILDITEDQMVSMTVYCDCGKGFYTDGPYRLLKGCGLYEYIIDFSGVCEGVSHWYIGIKSACTNARLVDGDFRTITFDSADTLTTTVGNKTATFSRSTRLLVPNYYYYDDEKSKISIVYEVGYDGTVKIKVKCRCFLCRKRLSAEFRLVRNDRRFSYTTYDLLPTGKKSIEAFQAKVGCSYRTAVTAVNECRLTDSIGDQEAFPTNLHMAPDLRLYELVYEKERFILDVTEGQMVSMTVYCNCGKGFYTDGPYRLLKGCGLYEYIIDFSGVCEDGAHWYIGIRSICTDTCLVDGDFRTLTFDSPDTLTTTVGNKTATFSRSTHLLVSNHYYYYDRTMNVKFYYALRSDGMLAMKVTCRPSIFRKTIHGEFRLVRNDRRFSYITYDLVPAGRGSVEAFQARLACACELTTSPQDFTYLAIATEDTVFTEFRGARIYLEAEKDI</sequence>
<dbReference type="Proteomes" id="UP000541610">
    <property type="component" value="Unassembled WGS sequence"/>
</dbReference>
<feature type="signal peptide" evidence="1">
    <location>
        <begin position="1"/>
        <end position="18"/>
    </location>
</feature>
<organism evidence="2 3">
    <name type="scientific">Perkinsus olseni</name>
    <name type="common">Perkinsus atlanticus</name>
    <dbReference type="NCBI Taxonomy" id="32597"/>
    <lineage>
        <taxon>Eukaryota</taxon>
        <taxon>Sar</taxon>
        <taxon>Alveolata</taxon>
        <taxon>Perkinsozoa</taxon>
        <taxon>Perkinsea</taxon>
        <taxon>Perkinsida</taxon>
        <taxon>Perkinsidae</taxon>
        <taxon>Perkinsus</taxon>
    </lineage>
</organism>
<comment type="caution">
    <text evidence="2">The sequence shown here is derived from an EMBL/GenBank/DDBJ whole genome shotgun (WGS) entry which is preliminary data.</text>
</comment>
<dbReference type="EMBL" id="JABANP010000234">
    <property type="protein sequence ID" value="KAF4686106.1"/>
    <property type="molecule type" value="Genomic_DNA"/>
</dbReference>
<protein>
    <submittedName>
        <fullName evidence="2">Uncharacterized protein</fullName>
    </submittedName>
</protein>
<accession>A0A7J6NR23</accession>
<reference evidence="2 3" key="1">
    <citation type="submission" date="2020-04" db="EMBL/GenBank/DDBJ databases">
        <title>Perkinsus olseni comparative genomics.</title>
        <authorList>
            <person name="Bogema D.R."/>
        </authorList>
    </citation>
    <scope>NUCLEOTIDE SEQUENCE [LARGE SCALE GENOMIC DNA]</scope>
    <source>
        <strain evidence="2">00978-12</strain>
    </source>
</reference>
<evidence type="ECO:0000256" key="1">
    <source>
        <dbReference type="SAM" id="SignalP"/>
    </source>
</evidence>
<proteinExistence type="predicted"/>
<dbReference type="AlphaFoldDB" id="A0A7J6NR23"/>
<keyword evidence="1" id="KW-0732">Signal</keyword>
<evidence type="ECO:0000313" key="2">
    <source>
        <dbReference type="EMBL" id="KAF4686106.1"/>
    </source>
</evidence>